<reference evidence="1 2" key="1">
    <citation type="journal article" date="2014" name="Genome Announc.">
        <title>Whole-Genome Sequence of Serratia symbiotica Strain CWBI-2.3T, a Free-Living Symbiont of the Black Bean Aphid Aphis fabae.</title>
        <authorList>
            <person name="Foray V."/>
            <person name="Grigorescu A.S."/>
            <person name="Sabri A."/>
            <person name="Haubruge E."/>
            <person name="Lognay G."/>
            <person name="Francis F."/>
            <person name="Fauconnier M.L."/>
            <person name="Hance T."/>
            <person name="Thonart P."/>
        </authorList>
    </citation>
    <scope>NUCLEOTIDE SEQUENCE [LARGE SCALE GENOMIC DNA]</scope>
    <source>
        <strain evidence="1">CWBI-2.3</strain>
    </source>
</reference>
<dbReference type="RefSeq" id="WP_040264901.1">
    <property type="nucleotide sequence ID" value="NZ_CAXKXZ010000008.1"/>
</dbReference>
<sequence>MKVEKSTNVSSDVKSTLGNVAKTTGSPPAVASRATLAQSTFSGQTKISGQGLMISRLFGNTNTIPPVQTQLTKEASGMNAVNFLTQGDRNMLSDLYAQAQDQGTDLRYVDDLARDLGKYRKFGSESGNLNTGNTYDKAGHKQTIEFTQKDAATALRILNSGNVSRSVLDPGFLKYELDSGYSFSHKANFEYLESIVNNFGQNKTTAHQSQATKFSTYVSQGQNNFIVNTASEVTFKADEPDVINKDGVFYVTETGKKHGFRLEDKDVVQDNGFPLIVSQPKTLTRLLDHVFKILIIL</sequence>
<organism evidence="1 2">
    <name type="scientific">Serratia symbiotica</name>
    <dbReference type="NCBI Taxonomy" id="138074"/>
    <lineage>
        <taxon>Bacteria</taxon>
        <taxon>Pseudomonadati</taxon>
        <taxon>Pseudomonadota</taxon>
        <taxon>Gammaproteobacteria</taxon>
        <taxon>Enterobacterales</taxon>
        <taxon>Yersiniaceae</taxon>
        <taxon>Serratia</taxon>
    </lineage>
</organism>
<dbReference type="STRING" id="138074.SYMBAF_20095"/>
<protein>
    <submittedName>
        <fullName evidence="1">Uncharacterized protein</fullName>
    </submittedName>
</protein>
<dbReference type="Proteomes" id="UP000042738">
    <property type="component" value="Chromosome"/>
</dbReference>
<gene>
    <name evidence="1" type="ORF">SYMBAF_09405</name>
</gene>
<evidence type="ECO:0000313" key="1">
    <source>
        <dbReference type="EMBL" id="QLH63100.1"/>
    </source>
</evidence>
<evidence type="ECO:0000313" key="2">
    <source>
        <dbReference type="Proteomes" id="UP000042738"/>
    </source>
</evidence>
<dbReference type="GeneID" id="93736710"/>
<proteinExistence type="predicted"/>
<name>A0A068Z0A3_9GAMM</name>
<accession>A0A068Z0A3</accession>
<dbReference type="AlphaFoldDB" id="A0A068Z0A3"/>
<dbReference type="EMBL" id="CP050855">
    <property type="protein sequence ID" value="QLH63100.1"/>
    <property type="molecule type" value="Genomic_DNA"/>
</dbReference>